<protein>
    <recommendedName>
        <fullName evidence="1">protein acetyllysine N-acetyltransferase</fullName>
        <ecNumber evidence="1">2.3.1.286</ecNumber>
    </recommendedName>
</protein>
<evidence type="ECO:0000313" key="6">
    <source>
        <dbReference type="EMBL" id="EOW83716.1"/>
    </source>
</evidence>
<dbReference type="NCBIfam" id="NF001752">
    <property type="entry name" value="PRK00481.1-1"/>
    <property type="match status" value="1"/>
</dbReference>
<comment type="caution">
    <text evidence="6">The sequence shown here is derived from an EMBL/GenBank/DDBJ whole genome shotgun (WGS) entry which is preliminary data.</text>
</comment>
<dbReference type="EC" id="2.3.1.286" evidence="1"/>
<dbReference type="GO" id="GO:0017136">
    <property type="term" value="F:histone deacetylase activity, NAD-dependent"/>
    <property type="evidence" value="ECO:0007669"/>
    <property type="project" value="TreeGrafter"/>
</dbReference>
<name>S0JYW7_9ENTE</name>
<feature type="active site" description="Proton acceptor" evidence="4">
    <location>
        <position position="117"/>
    </location>
</feature>
<dbReference type="SUPFAM" id="SSF52467">
    <property type="entry name" value="DHS-like NAD/FAD-binding domain"/>
    <property type="match status" value="1"/>
</dbReference>
<dbReference type="eggNOG" id="COG0846">
    <property type="taxonomic scope" value="Bacteria"/>
</dbReference>
<dbReference type="InterPro" id="IPR029035">
    <property type="entry name" value="DHS-like_NAD/FAD-binding_dom"/>
</dbReference>
<evidence type="ECO:0000259" key="5">
    <source>
        <dbReference type="PROSITE" id="PS50305"/>
    </source>
</evidence>
<keyword evidence="7" id="KW-1185">Reference proteome</keyword>
<feature type="binding site" evidence="4">
    <location>
        <position position="125"/>
    </location>
    <ligand>
        <name>Zn(2+)</name>
        <dbReference type="ChEBI" id="CHEBI:29105"/>
    </ligand>
</feature>
<accession>S0JYW7</accession>
<dbReference type="PANTHER" id="PTHR11085">
    <property type="entry name" value="NAD-DEPENDENT PROTEIN DEACYLASE SIRTUIN-5, MITOCHONDRIAL-RELATED"/>
    <property type="match status" value="1"/>
</dbReference>
<dbReference type="AlphaFoldDB" id="S0JYW7"/>
<dbReference type="InterPro" id="IPR026590">
    <property type="entry name" value="Ssirtuin_cat_dom"/>
</dbReference>
<dbReference type="PATRIC" id="fig|1121865.3.peg.2241"/>
<keyword evidence="4" id="KW-0479">Metal-binding</keyword>
<keyword evidence="2" id="KW-0808">Transferase</keyword>
<dbReference type="Proteomes" id="UP000014113">
    <property type="component" value="Unassembled WGS sequence"/>
</dbReference>
<evidence type="ECO:0000256" key="3">
    <source>
        <dbReference type="ARBA" id="ARBA00023027"/>
    </source>
</evidence>
<keyword evidence="3" id="KW-0520">NAD</keyword>
<feature type="domain" description="Deacetylase sirtuin-type" evidence="5">
    <location>
        <begin position="1"/>
        <end position="237"/>
    </location>
</feature>
<evidence type="ECO:0000256" key="4">
    <source>
        <dbReference type="PROSITE-ProRule" id="PRU00236"/>
    </source>
</evidence>
<dbReference type="PROSITE" id="PS50305">
    <property type="entry name" value="SIRTUIN"/>
    <property type="match status" value="1"/>
</dbReference>
<dbReference type="GO" id="GO:0046872">
    <property type="term" value="F:metal ion binding"/>
    <property type="evidence" value="ECO:0007669"/>
    <property type="project" value="UniProtKB-KW"/>
</dbReference>
<dbReference type="Pfam" id="PF02146">
    <property type="entry name" value="SIR2"/>
    <property type="match status" value="1"/>
</dbReference>
<gene>
    <name evidence="6" type="ORF">I568_01517</name>
</gene>
<dbReference type="EMBL" id="ASWJ01000007">
    <property type="protein sequence ID" value="EOW83716.1"/>
    <property type="molecule type" value="Genomic_DNA"/>
</dbReference>
<proteinExistence type="predicted"/>
<feature type="binding site" evidence="4">
    <location>
        <position position="143"/>
    </location>
    <ligand>
        <name>Zn(2+)</name>
        <dbReference type="ChEBI" id="CHEBI:29105"/>
    </ligand>
</feature>
<dbReference type="RefSeq" id="WP_016184388.1">
    <property type="nucleotide sequence ID" value="NZ_JXKI01000045.1"/>
</dbReference>
<sequence length="237" mass="26668">MEIALEEALHLLEKYENITFLTGAGVSTPSNIPDYRSLKGVYHGLEQPEYLLSHTCMDEEPAKFYDFVKKLYHPKAKPNIIHQQMAALAKKKSVWVVSQNIDGLHKKAGSWQCVDFHGTLYQCHCRRCKQAVAVEDYLVSDRHQHCGGQIRPNIVLYEEGFSEDVLSSATQAVAQADLVVIVGTSFQVHPFCDLIHYKKAGAEVLVINQTPIVVPCANHFLCMDAAEFFQKFAKSNE</sequence>
<evidence type="ECO:0000313" key="7">
    <source>
        <dbReference type="Proteomes" id="UP000014113"/>
    </source>
</evidence>
<keyword evidence="4" id="KW-0862">Zinc</keyword>
<dbReference type="OrthoDB" id="9800582at2"/>
<dbReference type="InterPro" id="IPR003000">
    <property type="entry name" value="Sirtuin"/>
</dbReference>
<dbReference type="Gene3D" id="3.30.1600.10">
    <property type="entry name" value="SIR2/SIRT2 'Small Domain"/>
    <property type="match status" value="1"/>
</dbReference>
<dbReference type="STRING" id="1121865.OMW_02306"/>
<dbReference type="InterPro" id="IPR026591">
    <property type="entry name" value="Sirtuin_cat_small_dom_sf"/>
</dbReference>
<reference evidence="6 7" key="1">
    <citation type="submission" date="2013-03" db="EMBL/GenBank/DDBJ databases">
        <title>The Genome Sequence of Enterococcus columbae ATCC_51263 (PacBio/Illumina hybrid assembly).</title>
        <authorList>
            <consortium name="The Broad Institute Genomics Platform"/>
            <consortium name="The Broad Institute Genome Sequencing Center for Infectious Disease"/>
            <person name="Earl A."/>
            <person name="Russ C."/>
            <person name="Gilmore M."/>
            <person name="Surin D."/>
            <person name="Walker B."/>
            <person name="Young S."/>
            <person name="Zeng Q."/>
            <person name="Gargeya S."/>
            <person name="Fitzgerald M."/>
            <person name="Haas B."/>
            <person name="Abouelleil A."/>
            <person name="Allen A.W."/>
            <person name="Alvarado L."/>
            <person name="Arachchi H.M."/>
            <person name="Berlin A.M."/>
            <person name="Chapman S.B."/>
            <person name="Gainer-Dewar J."/>
            <person name="Goldberg J."/>
            <person name="Griggs A."/>
            <person name="Gujja S."/>
            <person name="Hansen M."/>
            <person name="Howarth C."/>
            <person name="Imamovic A."/>
            <person name="Ireland A."/>
            <person name="Larimer J."/>
            <person name="McCowan C."/>
            <person name="Murphy C."/>
            <person name="Pearson M."/>
            <person name="Poon T.W."/>
            <person name="Priest M."/>
            <person name="Roberts A."/>
            <person name="Saif S."/>
            <person name="Shea T."/>
            <person name="Sisk P."/>
            <person name="Sykes S."/>
            <person name="Wortman J."/>
            <person name="Nusbaum C."/>
            <person name="Birren B."/>
        </authorList>
    </citation>
    <scope>NUCLEOTIDE SEQUENCE [LARGE SCALE GENOMIC DNA]</scope>
    <source>
        <strain evidence="6 7">ATCC 51263</strain>
    </source>
</reference>
<feature type="binding site" evidence="4">
    <location>
        <position position="128"/>
    </location>
    <ligand>
        <name>Zn(2+)</name>
        <dbReference type="ChEBI" id="CHEBI:29105"/>
    </ligand>
</feature>
<dbReference type="Gene3D" id="3.40.50.1220">
    <property type="entry name" value="TPP-binding domain"/>
    <property type="match status" value="1"/>
</dbReference>
<feature type="binding site" evidence="4">
    <location>
        <position position="146"/>
    </location>
    <ligand>
        <name>Zn(2+)</name>
        <dbReference type="ChEBI" id="CHEBI:29105"/>
    </ligand>
</feature>
<dbReference type="PANTHER" id="PTHR11085:SF4">
    <property type="entry name" value="NAD-DEPENDENT PROTEIN DEACYLASE"/>
    <property type="match status" value="1"/>
</dbReference>
<evidence type="ECO:0000256" key="1">
    <source>
        <dbReference type="ARBA" id="ARBA00012928"/>
    </source>
</evidence>
<dbReference type="InterPro" id="IPR050134">
    <property type="entry name" value="NAD-dep_sirtuin_deacylases"/>
</dbReference>
<organism evidence="6 7">
    <name type="scientific">Enterococcus columbae DSM 7374 = ATCC 51263</name>
    <dbReference type="NCBI Taxonomy" id="1121865"/>
    <lineage>
        <taxon>Bacteria</taxon>
        <taxon>Bacillati</taxon>
        <taxon>Bacillota</taxon>
        <taxon>Bacilli</taxon>
        <taxon>Lactobacillales</taxon>
        <taxon>Enterococcaceae</taxon>
        <taxon>Enterococcus</taxon>
    </lineage>
</organism>
<dbReference type="GO" id="GO:0070403">
    <property type="term" value="F:NAD+ binding"/>
    <property type="evidence" value="ECO:0007669"/>
    <property type="project" value="InterPro"/>
</dbReference>
<evidence type="ECO:0000256" key="2">
    <source>
        <dbReference type="ARBA" id="ARBA00022679"/>
    </source>
</evidence>